<gene>
    <name evidence="2" type="ORF">FZEAL_4733</name>
</gene>
<organism evidence="2 3">
    <name type="scientific">Fusarium zealandicum</name>
    <dbReference type="NCBI Taxonomy" id="1053134"/>
    <lineage>
        <taxon>Eukaryota</taxon>
        <taxon>Fungi</taxon>
        <taxon>Dikarya</taxon>
        <taxon>Ascomycota</taxon>
        <taxon>Pezizomycotina</taxon>
        <taxon>Sordariomycetes</taxon>
        <taxon>Hypocreomycetidae</taxon>
        <taxon>Hypocreales</taxon>
        <taxon>Nectriaceae</taxon>
        <taxon>Fusarium</taxon>
        <taxon>Fusarium staphyleae species complex</taxon>
    </lineage>
</organism>
<dbReference type="Proteomes" id="UP000635477">
    <property type="component" value="Unassembled WGS sequence"/>
</dbReference>
<reference evidence="2" key="2">
    <citation type="submission" date="2020-05" db="EMBL/GenBank/DDBJ databases">
        <authorList>
            <person name="Kim H.-S."/>
            <person name="Proctor R.H."/>
            <person name="Brown D.W."/>
        </authorList>
    </citation>
    <scope>NUCLEOTIDE SEQUENCE</scope>
    <source>
        <strain evidence="2">NRRL 22465</strain>
    </source>
</reference>
<evidence type="ECO:0000256" key="1">
    <source>
        <dbReference type="SAM" id="MobiDB-lite"/>
    </source>
</evidence>
<evidence type="ECO:0000313" key="3">
    <source>
        <dbReference type="Proteomes" id="UP000635477"/>
    </source>
</evidence>
<sequence>MSSVNPQQGSAAGVGDAPTRDQPPESKVVSHRRASAYSHDNVIAGIQARTVVIQAGVNGGMGNDHDLTELDAVMAAYQPPVRQAGTSHTEPVSSLFVGLGSRFE</sequence>
<evidence type="ECO:0000313" key="2">
    <source>
        <dbReference type="EMBL" id="KAF4978978.1"/>
    </source>
</evidence>
<dbReference type="EMBL" id="JABEYC010000325">
    <property type="protein sequence ID" value="KAF4978978.1"/>
    <property type="molecule type" value="Genomic_DNA"/>
</dbReference>
<proteinExistence type="predicted"/>
<name>A0A8H4XKI8_9HYPO</name>
<comment type="caution">
    <text evidence="2">The sequence shown here is derived from an EMBL/GenBank/DDBJ whole genome shotgun (WGS) entry which is preliminary data.</text>
</comment>
<reference evidence="2" key="1">
    <citation type="journal article" date="2020" name="BMC Genomics">
        <title>Correction to: Identification and distribution of gene clusters required for synthesis of sphingolipid metabolism inhibitors in diverse species of the filamentous fungus Fusarium.</title>
        <authorList>
            <person name="Kim H.S."/>
            <person name="Lohmar J.M."/>
            <person name="Busman M."/>
            <person name="Brown D.W."/>
            <person name="Naumann T.A."/>
            <person name="Divon H.H."/>
            <person name="Lysoe E."/>
            <person name="Uhlig S."/>
            <person name="Proctor R.H."/>
        </authorList>
    </citation>
    <scope>NUCLEOTIDE SEQUENCE</scope>
    <source>
        <strain evidence="2">NRRL 22465</strain>
    </source>
</reference>
<accession>A0A8H4XKI8</accession>
<protein>
    <submittedName>
        <fullName evidence="2">Uncharacterized protein</fullName>
    </submittedName>
</protein>
<dbReference type="AlphaFoldDB" id="A0A8H4XKI8"/>
<feature type="compositionally biased region" description="Polar residues" evidence="1">
    <location>
        <begin position="1"/>
        <end position="10"/>
    </location>
</feature>
<feature type="region of interest" description="Disordered" evidence="1">
    <location>
        <begin position="1"/>
        <end position="34"/>
    </location>
</feature>
<dbReference type="OrthoDB" id="5076675at2759"/>
<keyword evidence="3" id="KW-1185">Reference proteome</keyword>